<dbReference type="PANTHER" id="PTHR38457:SF1">
    <property type="entry name" value="REGULATOR ABRB-RELATED"/>
    <property type="match status" value="1"/>
</dbReference>
<dbReference type="InterPro" id="IPR007820">
    <property type="entry name" value="AbrB_fam"/>
</dbReference>
<feature type="transmembrane region" description="Helical" evidence="1">
    <location>
        <begin position="7"/>
        <end position="32"/>
    </location>
</feature>
<evidence type="ECO:0000313" key="2">
    <source>
        <dbReference type="EMBL" id="MBD7937795.1"/>
    </source>
</evidence>
<evidence type="ECO:0000256" key="1">
    <source>
        <dbReference type="SAM" id="Phobius"/>
    </source>
</evidence>
<feature type="transmembrane region" description="Helical" evidence="1">
    <location>
        <begin position="328"/>
        <end position="346"/>
    </location>
</feature>
<dbReference type="RefSeq" id="WP_191814338.1">
    <property type="nucleotide sequence ID" value="NZ_JACSQT010000005.1"/>
</dbReference>
<feature type="transmembrane region" description="Helical" evidence="1">
    <location>
        <begin position="143"/>
        <end position="165"/>
    </location>
</feature>
<name>A0ABR8QQJ8_9BACI</name>
<feature type="transmembrane region" description="Helical" evidence="1">
    <location>
        <begin position="110"/>
        <end position="131"/>
    </location>
</feature>
<dbReference type="Proteomes" id="UP000657931">
    <property type="component" value="Unassembled WGS sequence"/>
</dbReference>
<protein>
    <submittedName>
        <fullName evidence="2">AbrB family transcriptional regulator</fullName>
    </submittedName>
</protein>
<dbReference type="InterPro" id="IPR017516">
    <property type="entry name" value="AbrB_dup"/>
</dbReference>
<dbReference type="PIRSF" id="PIRSF038991">
    <property type="entry name" value="Protein_AbrB"/>
    <property type="match status" value="1"/>
</dbReference>
<feature type="transmembrane region" description="Helical" evidence="1">
    <location>
        <begin position="265"/>
        <end position="290"/>
    </location>
</feature>
<keyword evidence="1" id="KW-1133">Transmembrane helix</keyword>
<proteinExistence type="predicted"/>
<gene>
    <name evidence="2" type="ORF">H9655_12255</name>
</gene>
<feature type="transmembrane region" description="Helical" evidence="1">
    <location>
        <begin position="54"/>
        <end position="71"/>
    </location>
</feature>
<accession>A0ABR8QQJ8</accession>
<feature type="transmembrane region" description="Helical" evidence="1">
    <location>
        <begin position="236"/>
        <end position="253"/>
    </location>
</feature>
<dbReference type="EMBL" id="JACSQT010000005">
    <property type="protein sequence ID" value="MBD7937795.1"/>
    <property type="molecule type" value="Genomic_DNA"/>
</dbReference>
<keyword evidence="1" id="KW-0472">Membrane</keyword>
<feature type="transmembrane region" description="Helical" evidence="1">
    <location>
        <begin position="210"/>
        <end position="230"/>
    </location>
</feature>
<dbReference type="PANTHER" id="PTHR38457">
    <property type="entry name" value="REGULATOR ABRB-RELATED"/>
    <property type="match status" value="1"/>
</dbReference>
<feature type="transmembrane region" description="Helical" evidence="1">
    <location>
        <begin position="185"/>
        <end position="203"/>
    </location>
</feature>
<organism evidence="2 3">
    <name type="scientific">Cytobacillus stercorigallinarum</name>
    <dbReference type="NCBI Taxonomy" id="2762240"/>
    <lineage>
        <taxon>Bacteria</taxon>
        <taxon>Bacillati</taxon>
        <taxon>Bacillota</taxon>
        <taxon>Bacilli</taxon>
        <taxon>Bacillales</taxon>
        <taxon>Bacillaceae</taxon>
        <taxon>Cytobacillus</taxon>
    </lineage>
</organism>
<keyword evidence="3" id="KW-1185">Reference proteome</keyword>
<feature type="transmembrane region" description="Helical" evidence="1">
    <location>
        <begin position="83"/>
        <end position="104"/>
    </location>
</feature>
<evidence type="ECO:0000313" key="3">
    <source>
        <dbReference type="Proteomes" id="UP000657931"/>
    </source>
</evidence>
<reference evidence="2 3" key="1">
    <citation type="submission" date="2020-08" db="EMBL/GenBank/DDBJ databases">
        <title>A Genomic Blueprint of the Chicken Gut Microbiome.</title>
        <authorList>
            <person name="Gilroy R."/>
            <person name="Ravi A."/>
            <person name="Getino M."/>
            <person name="Pursley I."/>
            <person name="Horton D.L."/>
            <person name="Alikhan N.-F."/>
            <person name="Baker D."/>
            <person name="Gharbi K."/>
            <person name="Hall N."/>
            <person name="Watson M."/>
            <person name="Adriaenssens E.M."/>
            <person name="Foster-Nyarko E."/>
            <person name="Jarju S."/>
            <person name="Secka A."/>
            <person name="Antonio M."/>
            <person name="Oren A."/>
            <person name="Chaudhuri R."/>
            <person name="La Ragione R.M."/>
            <person name="Hildebrand F."/>
            <person name="Pallen M.J."/>
        </authorList>
    </citation>
    <scope>NUCLEOTIDE SEQUENCE [LARGE SCALE GENOMIC DNA]</scope>
    <source>
        <strain evidence="2 3">Sa5YUA1</strain>
    </source>
</reference>
<keyword evidence="1" id="KW-0812">Transmembrane</keyword>
<sequence>MNKSYSLLLAVIIALAGGGVFTLLHIPVSWLLGSITSIMLYSIISKKTLYWPKSFRNIGIFIIGYSMGLSLTKEAMVFILHQLPSMLFLTVLIIGFSLITSLLIAKLTGIHYPSILLGSIPGGLSQMLVLAEETKDINVTVVTFLQVVRLILIIFFVPFLIFGPFFHNGENILPTIEKPASWQQLFPDIIPFIILSLILVIIFKKWKAPTPFLLGPIIATSLMTLLHINGPELPNSLLEIAQVFIGINIGLMMHPEKLENKWKLLSLGVFSSALLIVISMMLSFLLSQFYGFSLATSFLSLSPGGMDQMAIIAHEVDAQLAVVTGYQLFRVFFIFFIVPPCLKLLFSRYRKEKG</sequence>
<dbReference type="NCBIfam" id="TIGR03082">
    <property type="entry name" value="Gneg_AbrB_dup"/>
    <property type="match status" value="2"/>
</dbReference>
<comment type="caution">
    <text evidence="2">The sequence shown here is derived from an EMBL/GenBank/DDBJ whole genome shotgun (WGS) entry which is preliminary data.</text>
</comment>
<dbReference type="Pfam" id="PF05145">
    <property type="entry name" value="AbrB"/>
    <property type="match status" value="1"/>
</dbReference>